<protein>
    <submittedName>
        <fullName evidence="1">Uncharacterized protein</fullName>
    </submittedName>
</protein>
<organism evidence="1 2">
    <name type="scientific">Vitrella brassicaformis (strain CCMP3155)</name>
    <dbReference type="NCBI Taxonomy" id="1169540"/>
    <lineage>
        <taxon>Eukaryota</taxon>
        <taxon>Sar</taxon>
        <taxon>Alveolata</taxon>
        <taxon>Colpodellida</taxon>
        <taxon>Vitrellaceae</taxon>
        <taxon>Vitrella</taxon>
    </lineage>
</organism>
<dbReference type="Proteomes" id="UP000041254">
    <property type="component" value="Unassembled WGS sequence"/>
</dbReference>
<gene>
    <name evidence="1" type="ORF">Vbra_19819</name>
</gene>
<accession>A0A0G4H7M2</accession>
<keyword evidence="2" id="KW-1185">Reference proteome</keyword>
<dbReference type="InParanoid" id="A0A0G4H7M2"/>
<dbReference type="AlphaFoldDB" id="A0A0G4H7M2"/>
<reference evidence="1 2" key="1">
    <citation type="submission" date="2014-11" db="EMBL/GenBank/DDBJ databases">
        <authorList>
            <person name="Zhu J."/>
            <person name="Qi W."/>
            <person name="Song R."/>
        </authorList>
    </citation>
    <scope>NUCLEOTIDE SEQUENCE [LARGE SCALE GENOMIC DNA]</scope>
</reference>
<name>A0A0G4H7M2_VITBC</name>
<evidence type="ECO:0000313" key="1">
    <source>
        <dbReference type="EMBL" id="CEM39863.1"/>
    </source>
</evidence>
<evidence type="ECO:0000313" key="2">
    <source>
        <dbReference type="Proteomes" id="UP000041254"/>
    </source>
</evidence>
<dbReference type="VEuPathDB" id="CryptoDB:Vbra_19819"/>
<dbReference type="EMBL" id="CDMY01001052">
    <property type="protein sequence ID" value="CEM39863.1"/>
    <property type="molecule type" value="Genomic_DNA"/>
</dbReference>
<sequence length="378" mass="42026">MQGNSSTFIKTTIAGASVSLSALLEEGSGGVKYVVLRFLPVISIAALRSCNAPYCSKIMDRPCMVQQLRARHPTHLPVQYDIAGLTDANIRAVLYAIAPHGESLWQPYAHLLSVLQHAGDVTLPVMITRQHLRVAGPQPSWYFWLAAAGPWDAWILPQTGSGVGGSAYHGPSHPRKVTKTYRASIARRDPSCDSSTKTHIKLCISPPYSTPGPVQQLTEHLDDLSGVTELAWWHDTASWTFGHGSSPSAVVMVDVERSRRRRDEDTRVDVRITDIHDKAGFSSCRQLDDNKAKASIFATDRHPDNPLADGVAQFDAPRYDQRGKKLFLRPLYRHMGECGGGGVSRESVALVRWLSEFAERYRRCVEVERASMFWHKKE</sequence>
<proteinExistence type="predicted"/>